<comment type="caution">
    <text evidence="2">The sequence shown here is derived from an EMBL/GenBank/DDBJ whole genome shotgun (WGS) entry which is preliminary data.</text>
</comment>
<gene>
    <name evidence="2" type="ORF">D641_0110085</name>
</gene>
<name>A0A022KXA3_9MICO</name>
<dbReference type="AlphaFoldDB" id="A0A022KXA3"/>
<dbReference type="EMBL" id="AORC01000011">
    <property type="protein sequence ID" value="EYT48976.1"/>
    <property type="molecule type" value="Genomic_DNA"/>
</dbReference>
<dbReference type="Proteomes" id="UP000019754">
    <property type="component" value="Unassembled WGS sequence"/>
</dbReference>
<sequence>MGLDAQSLLAGPRGRRMCLDLACRLDERIGLGASMLGAELDPSPSFRSVLLFGPVAGGSGGDGGAGQADREPPRTIEELARDLAALDLTVLDAPSPGGVPGGDPAQLLHRALSTSVGAAMYWQEPDDQDALAALPDIGDALRPLAERVAAWAPVLGWDRPCAPQQWIVRWGRPGSPDDSWLHRDVSRWAADAREGEAAARKKQPRHARNAPSGSWWSTPLGLQQTVDRVPAALDLVEDEMGWVDAWVTPVHGPGRTLEITGAEDWIALCREHPLEVSASRRGDWYQVTGRDGRWVVPDWEQVAQQWDAVHLTVAGYLQAATRALEVDADTASVIGGWDPGSTYWLTGDVPAVTGEVQRWLHQDEGWVRTP</sequence>
<evidence type="ECO:0000313" key="3">
    <source>
        <dbReference type="Proteomes" id="UP000019754"/>
    </source>
</evidence>
<evidence type="ECO:0000256" key="1">
    <source>
        <dbReference type="SAM" id="MobiDB-lite"/>
    </source>
</evidence>
<feature type="region of interest" description="Disordered" evidence="1">
    <location>
        <begin position="192"/>
        <end position="216"/>
    </location>
</feature>
<dbReference type="STRING" id="1249481.D641_0110085"/>
<dbReference type="HOGENOM" id="CLU_778051_0_0_11"/>
<reference evidence="2 3" key="1">
    <citation type="journal article" date="2013" name="Genome Announc.">
        <title>Draft genome sequence of an Actinobacterium, Brachybacterium muris strain UCD-AY4.</title>
        <authorList>
            <person name="Lo J.R."/>
            <person name="Lang J.M."/>
            <person name="Darling A.E."/>
            <person name="Eisen J.A."/>
            <person name="Coil D.A."/>
        </authorList>
    </citation>
    <scope>NUCLEOTIDE SEQUENCE [LARGE SCALE GENOMIC DNA]</scope>
    <source>
        <strain evidence="2 3">UCD-AY4</strain>
    </source>
</reference>
<protein>
    <submittedName>
        <fullName evidence="2">Uncharacterized protein</fullName>
    </submittedName>
</protein>
<proteinExistence type="predicted"/>
<organism evidence="2 3">
    <name type="scientific">Brachybacterium muris UCD-AY4</name>
    <dbReference type="NCBI Taxonomy" id="1249481"/>
    <lineage>
        <taxon>Bacteria</taxon>
        <taxon>Bacillati</taxon>
        <taxon>Actinomycetota</taxon>
        <taxon>Actinomycetes</taxon>
        <taxon>Micrococcales</taxon>
        <taxon>Dermabacteraceae</taxon>
        <taxon>Brachybacterium</taxon>
    </lineage>
</organism>
<accession>A0A022KXA3</accession>
<keyword evidence="3" id="KW-1185">Reference proteome</keyword>
<evidence type="ECO:0000313" key="2">
    <source>
        <dbReference type="EMBL" id="EYT48976.1"/>
    </source>
</evidence>